<gene>
    <name evidence="1" type="ORF">PG991_008579</name>
</gene>
<evidence type="ECO:0000313" key="2">
    <source>
        <dbReference type="Proteomes" id="UP001396898"/>
    </source>
</evidence>
<evidence type="ECO:0000313" key="1">
    <source>
        <dbReference type="EMBL" id="KAK8015691.1"/>
    </source>
</evidence>
<accession>A0ABR1RL32</accession>
<reference evidence="1 2" key="1">
    <citation type="submission" date="2023-01" db="EMBL/GenBank/DDBJ databases">
        <title>Analysis of 21 Apiospora genomes using comparative genomics revels a genus with tremendous synthesis potential of carbohydrate active enzymes and secondary metabolites.</title>
        <authorList>
            <person name="Sorensen T."/>
        </authorList>
    </citation>
    <scope>NUCLEOTIDE SEQUENCE [LARGE SCALE GENOMIC DNA]</scope>
    <source>
        <strain evidence="1 2">CBS 20057</strain>
    </source>
</reference>
<proteinExistence type="predicted"/>
<sequence>MASDYSLAVEADEHTLAWDLLTESKPGSCAQPWREFWPPTNVDAMTPEEVEEQPWLTWKRDPSKPNEKPWYKWCNIFKGEVDVPCKRNEEGRGCEECGGRGCDVCSTVAEGG</sequence>
<comment type="caution">
    <text evidence="1">The sequence shown here is derived from an EMBL/GenBank/DDBJ whole genome shotgun (WGS) entry which is preliminary data.</text>
</comment>
<organism evidence="1 2">
    <name type="scientific">Apiospora marii</name>
    <dbReference type="NCBI Taxonomy" id="335849"/>
    <lineage>
        <taxon>Eukaryota</taxon>
        <taxon>Fungi</taxon>
        <taxon>Dikarya</taxon>
        <taxon>Ascomycota</taxon>
        <taxon>Pezizomycotina</taxon>
        <taxon>Sordariomycetes</taxon>
        <taxon>Xylariomycetidae</taxon>
        <taxon>Amphisphaeriales</taxon>
        <taxon>Apiosporaceae</taxon>
        <taxon>Apiospora</taxon>
    </lineage>
</organism>
<keyword evidence="2" id="KW-1185">Reference proteome</keyword>
<protein>
    <submittedName>
        <fullName evidence="1">Uncharacterized protein</fullName>
    </submittedName>
</protein>
<dbReference type="Proteomes" id="UP001396898">
    <property type="component" value="Unassembled WGS sequence"/>
</dbReference>
<dbReference type="EMBL" id="JAQQWI010000012">
    <property type="protein sequence ID" value="KAK8015691.1"/>
    <property type="molecule type" value="Genomic_DNA"/>
</dbReference>
<name>A0ABR1RL32_9PEZI</name>